<feature type="domain" description="RNA polymerase sigma-70 region 2" evidence="5">
    <location>
        <begin position="22"/>
        <end position="88"/>
    </location>
</feature>
<dbReference type="Pfam" id="PF08281">
    <property type="entry name" value="Sigma70_r4_2"/>
    <property type="match status" value="1"/>
</dbReference>
<evidence type="ECO:0000313" key="7">
    <source>
        <dbReference type="EMBL" id="SCD19042.1"/>
    </source>
</evidence>
<dbReference type="InterPro" id="IPR039425">
    <property type="entry name" value="RNA_pol_sigma-70-like"/>
</dbReference>
<dbReference type="Gene3D" id="1.10.10.10">
    <property type="entry name" value="Winged helix-like DNA-binding domain superfamily/Winged helix DNA-binding domain"/>
    <property type="match status" value="1"/>
</dbReference>
<dbReference type="AlphaFoldDB" id="A0A1R3SZ19"/>
<dbReference type="GO" id="GO:0016987">
    <property type="term" value="F:sigma factor activity"/>
    <property type="evidence" value="ECO:0007669"/>
    <property type="project" value="UniProtKB-KW"/>
</dbReference>
<dbReference type="KEGG" id="psac:PSM36_0206"/>
<dbReference type="PANTHER" id="PTHR43133">
    <property type="entry name" value="RNA POLYMERASE ECF-TYPE SIGMA FACTO"/>
    <property type="match status" value="1"/>
</dbReference>
<dbReference type="Gene3D" id="1.10.1740.10">
    <property type="match status" value="1"/>
</dbReference>
<keyword evidence="8" id="KW-1185">Reference proteome</keyword>
<sequence length="194" mass="23086">MFDEVKELHALKGGSDKAFETIYRRYSGKLYNFIMTISRGDTYMAEEIVQSTFIKLWEVREQIEPERSILSYLSTIAKNMLMNKYQRQTVEFLYQQLLLKEQPAYDTATEKETDRKWLEDYVDELIEQLPPSRKKIFILSRKKELSTKEIAEIMQISVSTVETQLSLATKFIRKQFEKNYDKLFLLSMLFINLT</sequence>
<evidence type="ECO:0000313" key="8">
    <source>
        <dbReference type="Proteomes" id="UP000187464"/>
    </source>
</evidence>
<dbReference type="EMBL" id="LT605205">
    <property type="protein sequence ID" value="SCD19042.1"/>
    <property type="molecule type" value="Genomic_DNA"/>
</dbReference>
<keyword evidence="4" id="KW-0804">Transcription</keyword>
<dbReference type="InterPro" id="IPR014284">
    <property type="entry name" value="RNA_pol_sigma-70_dom"/>
</dbReference>
<dbReference type="SUPFAM" id="SSF88659">
    <property type="entry name" value="Sigma3 and sigma4 domains of RNA polymerase sigma factors"/>
    <property type="match status" value="1"/>
</dbReference>
<dbReference type="STRING" id="1642647.PSM36_0206"/>
<organism evidence="7 8">
    <name type="scientific">Proteiniphilum saccharofermentans</name>
    <dbReference type="NCBI Taxonomy" id="1642647"/>
    <lineage>
        <taxon>Bacteria</taxon>
        <taxon>Pseudomonadati</taxon>
        <taxon>Bacteroidota</taxon>
        <taxon>Bacteroidia</taxon>
        <taxon>Bacteroidales</taxon>
        <taxon>Dysgonomonadaceae</taxon>
        <taxon>Proteiniphilum</taxon>
    </lineage>
</organism>
<reference evidence="7 8" key="1">
    <citation type="submission" date="2016-08" db="EMBL/GenBank/DDBJ databases">
        <authorList>
            <person name="Seilhamer J.J."/>
        </authorList>
    </citation>
    <scope>NUCLEOTIDE SEQUENCE [LARGE SCALE GENOMIC DNA]</scope>
    <source>
        <strain evidence="7">M3/6</strain>
    </source>
</reference>
<dbReference type="RefSeq" id="WP_076928408.1">
    <property type="nucleotide sequence ID" value="NZ_LT605205.1"/>
</dbReference>
<dbReference type="NCBIfam" id="TIGR02937">
    <property type="entry name" value="sigma70-ECF"/>
    <property type="match status" value="1"/>
</dbReference>
<keyword evidence="3" id="KW-0731">Sigma factor</keyword>
<protein>
    <submittedName>
        <fullName evidence="7">RNA polymerase sigma-70 factor</fullName>
    </submittedName>
</protein>
<dbReference type="InterPro" id="IPR007627">
    <property type="entry name" value="RNA_pol_sigma70_r2"/>
</dbReference>
<dbReference type="InterPro" id="IPR013324">
    <property type="entry name" value="RNA_pol_sigma_r3/r4-like"/>
</dbReference>
<dbReference type="InterPro" id="IPR013249">
    <property type="entry name" value="RNA_pol_sigma70_r4_t2"/>
</dbReference>
<proteinExistence type="inferred from homology"/>
<dbReference type="Proteomes" id="UP000187464">
    <property type="component" value="Chromosome I"/>
</dbReference>
<dbReference type="NCBIfam" id="TIGR02985">
    <property type="entry name" value="Sig70_bacteroi1"/>
    <property type="match status" value="1"/>
</dbReference>
<evidence type="ECO:0000256" key="4">
    <source>
        <dbReference type="ARBA" id="ARBA00023163"/>
    </source>
</evidence>
<accession>A0A1R3SZ19</accession>
<evidence type="ECO:0000259" key="5">
    <source>
        <dbReference type="Pfam" id="PF04542"/>
    </source>
</evidence>
<gene>
    <name evidence="7" type="ORF">PSM36_0206</name>
</gene>
<feature type="domain" description="RNA polymerase sigma factor 70 region 4 type 2" evidence="6">
    <location>
        <begin position="121"/>
        <end position="170"/>
    </location>
</feature>
<dbReference type="GO" id="GO:0006352">
    <property type="term" value="P:DNA-templated transcription initiation"/>
    <property type="evidence" value="ECO:0007669"/>
    <property type="project" value="InterPro"/>
</dbReference>
<evidence type="ECO:0000256" key="1">
    <source>
        <dbReference type="ARBA" id="ARBA00010641"/>
    </source>
</evidence>
<name>A0A1R3SZ19_9BACT</name>
<dbReference type="Pfam" id="PF04542">
    <property type="entry name" value="Sigma70_r2"/>
    <property type="match status" value="1"/>
</dbReference>
<dbReference type="InterPro" id="IPR036388">
    <property type="entry name" value="WH-like_DNA-bd_sf"/>
</dbReference>
<dbReference type="InterPro" id="IPR013325">
    <property type="entry name" value="RNA_pol_sigma_r2"/>
</dbReference>
<evidence type="ECO:0000256" key="2">
    <source>
        <dbReference type="ARBA" id="ARBA00023015"/>
    </source>
</evidence>
<evidence type="ECO:0000256" key="3">
    <source>
        <dbReference type="ARBA" id="ARBA00023082"/>
    </source>
</evidence>
<dbReference type="InterPro" id="IPR014327">
    <property type="entry name" value="RNA_pol_sigma70_bacteroid"/>
</dbReference>
<keyword evidence="2" id="KW-0805">Transcription regulation</keyword>
<comment type="similarity">
    <text evidence="1">Belongs to the sigma-70 factor family. ECF subfamily.</text>
</comment>
<evidence type="ECO:0000259" key="6">
    <source>
        <dbReference type="Pfam" id="PF08281"/>
    </source>
</evidence>
<dbReference type="PANTHER" id="PTHR43133:SF46">
    <property type="entry name" value="RNA POLYMERASE SIGMA-70 FACTOR ECF SUBFAMILY"/>
    <property type="match status" value="1"/>
</dbReference>
<dbReference type="SUPFAM" id="SSF88946">
    <property type="entry name" value="Sigma2 domain of RNA polymerase sigma factors"/>
    <property type="match status" value="1"/>
</dbReference>
<dbReference type="GO" id="GO:0003677">
    <property type="term" value="F:DNA binding"/>
    <property type="evidence" value="ECO:0007669"/>
    <property type="project" value="InterPro"/>
</dbReference>